<keyword evidence="2" id="KW-1185">Reference proteome</keyword>
<gene>
    <name evidence="1" type="ORF">EDM56_25255</name>
</gene>
<protein>
    <submittedName>
        <fullName evidence="1">Uncharacterized protein</fullName>
    </submittedName>
</protein>
<proteinExistence type="predicted"/>
<dbReference type="AlphaFoldDB" id="A0A3M8D2F2"/>
<organism evidence="1 2">
    <name type="scientific">Brevibacillus fluminis</name>
    <dbReference type="NCBI Taxonomy" id="511487"/>
    <lineage>
        <taxon>Bacteria</taxon>
        <taxon>Bacillati</taxon>
        <taxon>Bacillota</taxon>
        <taxon>Bacilli</taxon>
        <taxon>Bacillales</taxon>
        <taxon>Paenibacillaceae</taxon>
        <taxon>Brevibacillus</taxon>
    </lineage>
</organism>
<reference evidence="1 2" key="1">
    <citation type="submission" date="2018-10" db="EMBL/GenBank/DDBJ databases">
        <title>Phylogenomics of Brevibacillus.</title>
        <authorList>
            <person name="Dunlap C."/>
        </authorList>
    </citation>
    <scope>NUCLEOTIDE SEQUENCE [LARGE SCALE GENOMIC DNA]</scope>
    <source>
        <strain evidence="1 2">JCM 15716</strain>
    </source>
</reference>
<evidence type="ECO:0000313" key="2">
    <source>
        <dbReference type="Proteomes" id="UP000271031"/>
    </source>
</evidence>
<dbReference type="EMBL" id="RHHQ01000022">
    <property type="protein sequence ID" value="RNB81627.1"/>
    <property type="molecule type" value="Genomic_DNA"/>
</dbReference>
<dbReference type="RefSeq" id="WP_122920711.1">
    <property type="nucleotide sequence ID" value="NZ_RHHQ01000022.1"/>
</dbReference>
<accession>A0A3M8D2F2</accession>
<name>A0A3M8D2F2_9BACL</name>
<dbReference type="Proteomes" id="UP000271031">
    <property type="component" value="Unassembled WGS sequence"/>
</dbReference>
<evidence type="ECO:0000313" key="1">
    <source>
        <dbReference type="EMBL" id="RNB81627.1"/>
    </source>
</evidence>
<comment type="caution">
    <text evidence="1">The sequence shown here is derived from an EMBL/GenBank/DDBJ whole genome shotgun (WGS) entry which is preliminary data.</text>
</comment>
<sequence length="171" mass="19586">MPRNLLAAVMMSALLAMLLSFLPSIRSNNPNAVPTFRQNQPLVLTKQNVVDLFTFLPTHYNIKRVKWEEQSIYVDLLVSENQPALLEQAYRDFYLLVHQALALTKNVQQLNFRLMEEPVDQPAKLLVAISAKRPLQEGEPIDPNDLPAIKSYVESSFQVRIDPFFHENISP</sequence>
<dbReference type="OrthoDB" id="2475447at2"/>